<reference evidence="4 5" key="1">
    <citation type="submission" date="2019-09" db="EMBL/GenBank/DDBJ databases">
        <title>Report of infection by Mycobacterium simiae a patient suffering from pulmonary tuberculosis.</title>
        <authorList>
            <person name="Mohanty P.S."/>
            <person name="Bansal A.K."/>
            <person name="Singh H."/>
            <person name="Sharma S."/>
            <person name="Patil S.A."/>
            <person name="Upadhaya P."/>
            <person name="Singh P.K."/>
            <person name="Kumar D."/>
            <person name="Kumar S."/>
            <person name="Singh R.K."/>
            <person name="Chaudhary B."/>
        </authorList>
    </citation>
    <scope>NUCLEOTIDE SEQUENCE [LARGE SCALE GENOMIC DNA]</scope>
    <source>
        <strain evidence="4 5">JAL-560-SIM</strain>
    </source>
</reference>
<accession>A0A5B1AWL0</accession>
<dbReference type="InterPro" id="IPR036736">
    <property type="entry name" value="ACP-like_sf"/>
</dbReference>
<feature type="non-terminal residue" evidence="4">
    <location>
        <position position="1"/>
    </location>
</feature>
<evidence type="ECO:0000313" key="4">
    <source>
        <dbReference type="EMBL" id="KAA1239800.1"/>
    </source>
</evidence>
<dbReference type="Pfam" id="PF00109">
    <property type="entry name" value="ketoacyl-synt"/>
    <property type="match status" value="1"/>
</dbReference>
<keyword evidence="1" id="KW-0808">Transferase</keyword>
<dbReference type="GO" id="GO:0004312">
    <property type="term" value="F:fatty acid synthase activity"/>
    <property type="evidence" value="ECO:0007669"/>
    <property type="project" value="TreeGrafter"/>
</dbReference>
<dbReference type="PROSITE" id="PS52004">
    <property type="entry name" value="KS3_2"/>
    <property type="match status" value="1"/>
</dbReference>
<proteinExistence type="predicted"/>
<dbReference type="PROSITE" id="PS50075">
    <property type="entry name" value="CARRIER"/>
    <property type="match status" value="1"/>
</dbReference>
<dbReference type="OrthoDB" id="9778690at2"/>
<dbReference type="InterPro" id="IPR014030">
    <property type="entry name" value="Ketoacyl_synth_N"/>
</dbReference>
<dbReference type="Proteomes" id="UP000324701">
    <property type="component" value="Unassembled WGS sequence"/>
</dbReference>
<dbReference type="RefSeq" id="WP_149656677.1">
    <property type="nucleotide sequence ID" value="NZ_VTZN01000534.1"/>
</dbReference>
<organism evidence="4 5">
    <name type="scientific">Mycobacterium simiae</name>
    <name type="common">Mycobacterium habana</name>
    <dbReference type="NCBI Taxonomy" id="1784"/>
    <lineage>
        <taxon>Bacteria</taxon>
        <taxon>Bacillati</taxon>
        <taxon>Actinomycetota</taxon>
        <taxon>Actinomycetes</taxon>
        <taxon>Mycobacteriales</taxon>
        <taxon>Mycobacteriaceae</taxon>
        <taxon>Mycobacterium</taxon>
        <taxon>Mycobacterium simiae complex</taxon>
    </lineage>
</organism>
<comment type="caution">
    <text evidence="4">The sequence shown here is derived from an EMBL/GenBank/DDBJ whole genome shotgun (WGS) entry which is preliminary data.</text>
</comment>
<dbReference type="InterPro" id="IPR016039">
    <property type="entry name" value="Thiolase-like"/>
</dbReference>
<dbReference type="InterPro" id="IPR009081">
    <property type="entry name" value="PP-bd_ACP"/>
</dbReference>
<dbReference type="PANTHER" id="PTHR43775">
    <property type="entry name" value="FATTY ACID SYNTHASE"/>
    <property type="match status" value="1"/>
</dbReference>
<dbReference type="InterPro" id="IPR050091">
    <property type="entry name" value="PKS_NRPS_Biosynth_Enz"/>
</dbReference>
<evidence type="ECO:0000259" key="3">
    <source>
        <dbReference type="PROSITE" id="PS52004"/>
    </source>
</evidence>
<dbReference type="Gene3D" id="1.10.1200.10">
    <property type="entry name" value="ACP-like"/>
    <property type="match status" value="1"/>
</dbReference>
<gene>
    <name evidence="4" type="ORF">F0Q45_26770</name>
</gene>
<keyword evidence="5" id="KW-1185">Reference proteome</keyword>
<dbReference type="SUPFAM" id="SSF47336">
    <property type="entry name" value="ACP-like"/>
    <property type="match status" value="1"/>
</dbReference>
<dbReference type="InterPro" id="IPR020841">
    <property type="entry name" value="PKS_Beta-ketoAc_synthase_dom"/>
</dbReference>
<protein>
    <submittedName>
        <fullName evidence="4">Uncharacterized protein</fullName>
    </submittedName>
</protein>
<evidence type="ECO:0000259" key="2">
    <source>
        <dbReference type="PROSITE" id="PS50075"/>
    </source>
</evidence>
<dbReference type="Gene3D" id="3.40.47.10">
    <property type="match status" value="1"/>
</dbReference>
<dbReference type="EMBL" id="VTZN01000534">
    <property type="protein sequence ID" value="KAA1239800.1"/>
    <property type="molecule type" value="Genomic_DNA"/>
</dbReference>
<dbReference type="PANTHER" id="PTHR43775:SF51">
    <property type="entry name" value="INACTIVE PHENOLPHTHIOCEROL SYNTHESIS POLYKETIDE SYNTHASE TYPE I PKS1-RELATED"/>
    <property type="match status" value="1"/>
</dbReference>
<dbReference type="GO" id="GO:0006633">
    <property type="term" value="P:fatty acid biosynthetic process"/>
    <property type="evidence" value="ECO:0007669"/>
    <property type="project" value="TreeGrafter"/>
</dbReference>
<dbReference type="SUPFAM" id="SSF53901">
    <property type="entry name" value="Thiolase-like"/>
    <property type="match status" value="1"/>
</dbReference>
<evidence type="ECO:0000313" key="5">
    <source>
        <dbReference type="Proteomes" id="UP000324701"/>
    </source>
</evidence>
<feature type="non-terminal residue" evidence="4">
    <location>
        <position position="150"/>
    </location>
</feature>
<evidence type="ECO:0000256" key="1">
    <source>
        <dbReference type="ARBA" id="ARBA00022679"/>
    </source>
</evidence>
<feature type="domain" description="Ketosynthase family 3 (KS3)" evidence="3">
    <location>
        <begin position="53"/>
        <end position="150"/>
    </location>
</feature>
<sequence length="150" mass="15856">RNALAQHSGLSLPPTLIFDHPTPAAIAQYLLSHLTTTAADAPVRTTTSTASADEPIAVVGMACRFPGGIDSAAGLWEVVSSGIDVMGEFPTDRGWNLAELFDPDPDAVGKTYTRYGGFLPGAADFDAEFFGISAREAHAIDPQQRLLLEV</sequence>
<feature type="domain" description="Carrier" evidence="2">
    <location>
        <begin position="1"/>
        <end position="34"/>
    </location>
</feature>
<dbReference type="AlphaFoldDB" id="A0A5B1AWL0"/>
<name>A0A5B1AWL0_MYCSI</name>